<evidence type="ECO:0000256" key="8">
    <source>
        <dbReference type="ARBA" id="ARBA00022989"/>
    </source>
</evidence>
<evidence type="ECO:0000256" key="10">
    <source>
        <dbReference type="ARBA" id="ARBA00023136"/>
    </source>
</evidence>
<dbReference type="Gene3D" id="3.40.50.11660">
    <property type="entry name" value="Glycosyl transferase family 10, C-terminal domain"/>
    <property type="match status" value="1"/>
</dbReference>
<evidence type="ECO:0000256" key="5">
    <source>
        <dbReference type="ARBA" id="ARBA00022679"/>
    </source>
</evidence>
<reference evidence="14 15" key="1">
    <citation type="journal article" date="2016" name="Genome Biol. Evol.">
        <title>Gene Family Evolution Reflects Adaptation to Soil Environmental Stressors in the Genome of the Collembolan Orchesella cincta.</title>
        <authorList>
            <person name="Faddeeva-Vakhrusheva A."/>
            <person name="Derks M.F."/>
            <person name="Anvar S.Y."/>
            <person name="Agamennone V."/>
            <person name="Suring W."/>
            <person name="Smit S."/>
            <person name="van Straalen N.M."/>
            <person name="Roelofs D."/>
        </authorList>
    </citation>
    <scope>NUCLEOTIDE SEQUENCE [LARGE SCALE GENOMIC DNA]</scope>
    <source>
        <tissue evidence="14">Mixed pool</tissue>
    </source>
</reference>
<comment type="pathway">
    <text evidence="2">Protein modification; protein glycosylation.</text>
</comment>
<evidence type="ECO:0000313" key="14">
    <source>
        <dbReference type="EMBL" id="ODM88822.1"/>
    </source>
</evidence>
<dbReference type="FunFam" id="3.40.50.11660:FF:000002">
    <property type="entry name" value="Alpha-(1,3)-fucosyltransferase"/>
    <property type="match status" value="1"/>
</dbReference>
<keyword evidence="11" id="KW-0325">Glycoprotein</keyword>
<dbReference type="UniPathway" id="UPA00378"/>
<evidence type="ECO:0000313" key="15">
    <source>
        <dbReference type="Proteomes" id="UP000094527"/>
    </source>
</evidence>
<comment type="caution">
    <text evidence="14">The sequence shown here is derived from an EMBL/GenBank/DDBJ whole genome shotgun (WGS) entry which is preliminary data.</text>
</comment>
<evidence type="ECO:0000256" key="4">
    <source>
        <dbReference type="ARBA" id="ARBA00022676"/>
    </source>
</evidence>
<organism evidence="14 15">
    <name type="scientific">Orchesella cincta</name>
    <name type="common">Springtail</name>
    <name type="synonym">Podura cincta</name>
    <dbReference type="NCBI Taxonomy" id="48709"/>
    <lineage>
        <taxon>Eukaryota</taxon>
        <taxon>Metazoa</taxon>
        <taxon>Ecdysozoa</taxon>
        <taxon>Arthropoda</taxon>
        <taxon>Hexapoda</taxon>
        <taxon>Collembola</taxon>
        <taxon>Entomobryomorpha</taxon>
        <taxon>Entomobryoidea</taxon>
        <taxon>Orchesellidae</taxon>
        <taxon>Orchesellinae</taxon>
        <taxon>Orchesella</taxon>
    </lineage>
</organism>
<dbReference type="SUPFAM" id="SSF53756">
    <property type="entry name" value="UDP-Glycosyltransferase/glycogen phosphorylase"/>
    <property type="match status" value="1"/>
</dbReference>
<accession>A0A1D2M7C3</accession>
<gene>
    <name evidence="14" type="ORF">Ocin01_17862</name>
</gene>
<evidence type="ECO:0000256" key="6">
    <source>
        <dbReference type="ARBA" id="ARBA00022692"/>
    </source>
</evidence>
<dbReference type="PANTHER" id="PTHR48438:SF1">
    <property type="entry name" value="ALPHA-(1,3)-FUCOSYLTRANSFERASE C-RELATED"/>
    <property type="match status" value="1"/>
</dbReference>
<keyword evidence="5 12" id="KW-0808">Transferase</keyword>
<feature type="domain" description="Fucosyltransferase C-terminal" evidence="13">
    <location>
        <begin position="145"/>
        <end position="273"/>
    </location>
</feature>
<sequence>MGAKESHFGKNAIPKIQMKTIFLPDSFQWWGKSSWENPHVLNEEDCPGLQQKCAISQIPDSDLVMDALITVRDTLHTRYFNVSSHILKFYFMLEPPFISEATLESSNELLASFYRGSDVNTPYGKWVYYDPSVKFKTQERNFSAGKTKMAAIFTSNCGTWNHRMDFIWELQKYVSVDVYGACGQLSCALYRQKECYAMLKRDYHFYLSFENSNCRDYVTEKLFVNAYENDVIPVVLGAHPEDYKAICQEKSYIHVEDFEITAKLTNYIKTLGCNS</sequence>
<name>A0A1D2M7C3_ORCCI</name>
<dbReference type="PANTHER" id="PTHR48438">
    <property type="entry name" value="ALPHA-(1,3)-FUCOSYLTRANSFERASE C-RELATED"/>
    <property type="match status" value="1"/>
</dbReference>
<protein>
    <recommendedName>
        <fullName evidence="12">Fucosyltransferase</fullName>
        <ecNumber evidence="12">2.4.1.-</ecNumber>
    </recommendedName>
</protein>
<dbReference type="InterPro" id="IPR055270">
    <property type="entry name" value="Glyco_tran_10_C"/>
</dbReference>
<comment type="similarity">
    <text evidence="3 12">Belongs to the glycosyltransferase 10 family.</text>
</comment>
<evidence type="ECO:0000256" key="9">
    <source>
        <dbReference type="ARBA" id="ARBA00023034"/>
    </source>
</evidence>
<evidence type="ECO:0000256" key="3">
    <source>
        <dbReference type="ARBA" id="ARBA00008919"/>
    </source>
</evidence>
<dbReference type="InterPro" id="IPR001503">
    <property type="entry name" value="Glyco_trans_10"/>
</dbReference>
<evidence type="ECO:0000259" key="13">
    <source>
        <dbReference type="Pfam" id="PF00852"/>
    </source>
</evidence>
<keyword evidence="6 12" id="KW-0812">Transmembrane</keyword>
<keyword evidence="8" id="KW-1133">Transmembrane helix</keyword>
<dbReference type="Pfam" id="PF00852">
    <property type="entry name" value="Glyco_transf_10"/>
    <property type="match status" value="1"/>
</dbReference>
<dbReference type="GO" id="GO:0032580">
    <property type="term" value="C:Golgi cisterna membrane"/>
    <property type="evidence" value="ECO:0007669"/>
    <property type="project" value="UniProtKB-SubCell"/>
</dbReference>
<evidence type="ECO:0000256" key="12">
    <source>
        <dbReference type="RuleBase" id="RU003832"/>
    </source>
</evidence>
<keyword evidence="15" id="KW-1185">Reference proteome</keyword>
<keyword evidence="4 12" id="KW-0328">Glycosyltransferase</keyword>
<dbReference type="OrthoDB" id="8250797at2759"/>
<keyword evidence="10" id="KW-0472">Membrane</keyword>
<dbReference type="Proteomes" id="UP000094527">
    <property type="component" value="Unassembled WGS sequence"/>
</dbReference>
<evidence type="ECO:0000256" key="2">
    <source>
        <dbReference type="ARBA" id="ARBA00004922"/>
    </source>
</evidence>
<comment type="subcellular location">
    <subcellularLocation>
        <location evidence="1 12">Golgi apparatus</location>
        <location evidence="1 12">Golgi stack membrane</location>
        <topology evidence="1 12">Single-pass type II membrane protein</topology>
    </subcellularLocation>
</comment>
<evidence type="ECO:0000256" key="11">
    <source>
        <dbReference type="ARBA" id="ARBA00023180"/>
    </source>
</evidence>
<dbReference type="GO" id="GO:0008417">
    <property type="term" value="F:fucosyltransferase activity"/>
    <property type="evidence" value="ECO:0007669"/>
    <property type="project" value="InterPro"/>
</dbReference>
<dbReference type="STRING" id="48709.A0A1D2M7C3"/>
<evidence type="ECO:0000256" key="7">
    <source>
        <dbReference type="ARBA" id="ARBA00022968"/>
    </source>
</evidence>
<proteinExistence type="inferred from homology"/>
<keyword evidence="9 12" id="KW-0333">Golgi apparatus</keyword>
<dbReference type="AlphaFoldDB" id="A0A1D2M7C3"/>
<dbReference type="EMBL" id="LJIJ01003146">
    <property type="protein sequence ID" value="ODM88822.1"/>
    <property type="molecule type" value="Genomic_DNA"/>
</dbReference>
<keyword evidence="7" id="KW-0735">Signal-anchor</keyword>
<evidence type="ECO:0000256" key="1">
    <source>
        <dbReference type="ARBA" id="ARBA00004447"/>
    </source>
</evidence>
<dbReference type="InterPro" id="IPR038577">
    <property type="entry name" value="GT10-like_C_sf"/>
</dbReference>
<dbReference type="EC" id="2.4.1.-" evidence="12"/>